<keyword evidence="2" id="KW-1185">Reference proteome</keyword>
<reference evidence="1 2" key="1">
    <citation type="submission" date="2018-03" db="EMBL/GenBank/DDBJ databases">
        <title>Genomic Encyclopedia of Archaeal and Bacterial Type Strains, Phase II (KMG-II): from individual species to whole genera.</title>
        <authorList>
            <person name="Goeker M."/>
        </authorList>
    </citation>
    <scope>NUCLEOTIDE SEQUENCE [LARGE SCALE GENOMIC DNA]</scope>
    <source>
        <strain evidence="1 2">DSM 100214</strain>
    </source>
</reference>
<proteinExistence type="predicted"/>
<organism evidence="1 2">
    <name type="scientific">Dysgonomonas alginatilytica</name>
    <dbReference type="NCBI Taxonomy" id="1605892"/>
    <lineage>
        <taxon>Bacteria</taxon>
        <taxon>Pseudomonadati</taxon>
        <taxon>Bacteroidota</taxon>
        <taxon>Bacteroidia</taxon>
        <taxon>Bacteroidales</taxon>
        <taxon>Dysgonomonadaceae</taxon>
        <taxon>Dysgonomonas</taxon>
    </lineage>
</organism>
<dbReference type="RefSeq" id="WP_110312715.1">
    <property type="nucleotide sequence ID" value="NZ_QICL01000052.1"/>
</dbReference>
<evidence type="ECO:0000313" key="2">
    <source>
        <dbReference type="Proteomes" id="UP000247973"/>
    </source>
</evidence>
<sequence>MNDHQDNSRRRIAEIKMLRKEVDVEFVTKWLSRLFEKCVETEKLKALRLCIEALNKVTYEKVFDLGEFYKMLNHNRIFFSEQEQICLIQEAELIFRKVINIEELKSSERVYEAETKYIAEQGFVLNERYIISYLNNPEIQSEEWVVTEFRVYGSGKIHPVHGCKIKKDDTPYAKAQYISIKSKVEFIITKK</sequence>
<dbReference type="EMBL" id="QICL01000052">
    <property type="protein sequence ID" value="PXV57431.1"/>
    <property type="molecule type" value="Genomic_DNA"/>
</dbReference>
<gene>
    <name evidence="1" type="ORF">CLV62_15215</name>
</gene>
<protein>
    <submittedName>
        <fullName evidence="1">Uncharacterized protein</fullName>
    </submittedName>
</protein>
<evidence type="ECO:0000313" key="1">
    <source>
        <dbReference type="EMBL" id="PXV57431.1"/>
    </source>
</evidence>
<accession>A0A2V3PJH9</accession>
<name>A0A2V3PJH9_9BACT</name>
<dbReference type="AlphaFoldDB" id="A0A2V3PJH9"/>
<dbReference type="Proteomes" id="UP000247973">
    <property type="component" value="Unassembled WGS sequence"/>
</dbReference>
<comment type="caution">
    <text evidence="1">The sequence shown here is derived from an EMBL/GenBank/DDBJ whole genome shotgun (WGS) entry which is preliminary data.</text>
</comment>